<dbReference type="EMBL" id="JAUQTB010000016">
    <property type="protein sequence ID" value="MDO7908490.1"/>
    <property type="molecule type" value="Genomic_DNA"/>
</dbReference>
<gene>
    <name evidence="2" type="ORF">Q5741_18990</name>
</gene>
<evidence type="ECO:0000256" key="1">
    <source>
        <dbReference type="SAM" id="MobiDB-lite"/>
    </source>
</evidence>
<feature type="compositionally biased region" description="Polar residues" evidence="1">
    <location>
        <begin position="74"/>
        <end position="97"/>
    </location>
</feature>
<accession>A0ABT9CGX3</accession>
<dbReference type="Proteomes" id="UP001240171">
    <property type="component" value="Unassembled WGS sequence"/>
</dbReference>
<keyword evidence="3" id="KW-1185">Reference proteome</keyword>
<organism evidence="2 3">
    <name type="scientific">Paenibacillus lacisoli</name>
    <dbReference type="NCBI Taxonomy" id="3064525"/>
    <lineage>
        <taxon>Bacteria</taxon>
        <taxon>Bacillati</taxon>
        <taxon>Bacillota</taxon>
        <taxon>Bacilli</taxon>
        <taxon>Bacillales</taxon>
        <taxon>Paenibacillaceae</taxon>
        <taxon>Paenibacillus</taxon>
    </lineage>
</organism>
<reference evidence="2 3" key="1">
    <citation type="submission" date="2023-07" db="EMBL/GenBank/DDBJ databases">
        <title>Paenibacillus sp. JX-17 nov. isolated from soil.</title>
        <authorList>
            <person name="Wan Y."/>
            <person name="Liu B."/>
        </authorList>
    </citation>
    <scope>NUCLEOTIDE SEQUENCE [LARGE SCALE GENOMIC DNA]</scope>
    <source>
        <strain evidence="2 3">JX-17</strain>
    </source>
</reference>
<evidence type="ECO:0000313" key="3">
    <source>
        <dbReference type="Proteomes" id="UP001240171"/>
    </source>
</evidence>
<protein>
    <recommendedName>
        <fullName evidence="4">WYL domain-containing protein</fullName>
    </recommendedName>
</protein>
<feature type="region of interest" description="Disordered" evidence="1">
    <location>
        <begin position="74"/>
        <end position="119"/>
    </location>
</feature>
<comment type="caution">
    <text evidence="2">The sequence shown here is derived from an EMBL/GenBank/DDBJ whole genome shotgun (WGS) entry which is preliminary data.</text>
</comment>
<name>A0ABT9CGX3_9BACL</name>
<proteinExistence type="predicted"/>
<sequence>MKKESSTEETSFLFNVDILVQGQSNGHALQALLDTLNHMESAADYRIKSGIELGSLIEAALQVKRGSMASLSGIKSQASQTSSPAGKSRANVQSESKQMTDKPASVTEKPSSSGSSITGDLSTWIQEQIQGNKLVRIIVNRYGRQQSIPCRILNFDLSNGLINVYHVDEKQVYSFRTNEIDEFKVF</sequence>
<evidence type="ECO:0000313" key="2">
    <source>
        <dbReference type="EMBL" id="MDO7908490.1"/>
    </source>
</evidence>
<dbReference type="RefSeq" id="WP_305025710.1">
    <property type="nucleotide sequence ID" value="NZ_JAUQTB010000016.1"/>
</dbReference>
<evidence type="ECO:0008006" key="4">
    <source>
        <dbReference type="Google" id="ProtNLM"/>
    </source>
</evidence>